<evidence type="ECO:0000256" key="15">
    <source>
        <dbReference type="ARBA" id="ARBA00023136"/>
    </source>
</evidence>
<evidence type="ECO:0000256" key="2">
    <source>
        <dbReference type="ARBA" id="ARBA00004651"/>
    </source>
</evidence>
<keyword evidence="26" id="KW-1185">Reference proteome</keyword>
<organism evidence="25 26">
    <name type="scientific">Scardovia inopinata F0304</name>
    <dbReference type="NCBI Taxonomy" id="641146"/>
    <lineage>
        <taxon>Bacteria</taxon>
        <taxon>Bacillati</taxon>
        <taxon>Actinomycetota</taxon>
        <taxon>Actinomycetes</taxon>
        <taxon>Bifidobacteriales</taxon>
        <taxon>Bifidobacteriaceae</taxon>
        <taxon>Scardovia</taxon>
    </lineage>
</organism>
<dbReference type="EMBL" id="ADCX01000004">
    <property type="protein sequence ID" value="EFG27168.2"/>
    <property type="molecule type" value="Genomic_DNA"/>
</dbReference>
<name>W5IJW2_SCAIO</name>
<feature type="transmembrane region" description="Helical" evidence="24">
    <location>
        <begin position="54"/>
        <end position="74"/>
    </location>
</feature>
<feature type="transmembrane region" description="Helical" evidence="24">
    <location>
        <begin position="80"/>
        <end position="97"/>
    </location>
</feature>
<evidence type="ECO:0000256" key="9">
    <source>
        <dbReference type="ARBA" id="ARBA00022516"/>
    </source>
</evidence>
<proteinExistence type="inferred from homology"/>
<feature type="transmembrane region" description="Helical" evidence="24">
    <location>
        <begin position="198"/>
        <end position="218"/>
    </location>
</feature>
<evidence type="ECO:0000256" key="5">
    <source>
        <dbReference type="ARBA" id="ARBA00010185"/>
    </source>
</evidence>
<evidence type="ECO:0000256" key="12">
    <source>
        <dbReference type="ARBA" id="ARBA00022695"/>
    </source>
</evidence>
<dbReference type="AlphaFoldDB" id="W5IJW2"/>
<evidence type="ECO:0000256" key="20">
    <source>
        <dbReference type="ARBA" id="ARBA00032253"/>
    </source>
</evidence>
<evidence type="ECO:0000256" key="7">
    <source>
        <dbReference type="ARBA" id="ARBA00019373"/>
    </source>
</evidence>
<keyword evidence="17" id="KW-1208">Phospholipid metabolism</keyword>
<protein>
    <recommendedName>
        <fullName evidence="7">Phosphatidate cytidylyltransferase</fullName>
        <ecNumber evidence="6">2.7.7.41</ecNumber>
    </recommendedName>
    <alternativeName>
        <fullName evidence="20">CDP-DAG synthase</fullName>
    </alternativeName>
    <alternativeName>
        <fullName evidence="22">CDP-DG synthase</fullName>
    </alternativeName>
    <alternativeName>
        <fullName evidence="18">CDP-diacylglycerol synthase</fullName>
    </alternativeName>
    <alternativeName>
        <fullName evidence="21">CDP-diglyceride pyrophosphorylase</fullName>
    </alternativeName>
    <alternativeName>
        <fullName evidence="23">CDP-diglyceride synthase</fullName>
    </alternativeName>
    <alternativeName>
        <fullName evidence="19">CTP:phosphatidate cytidylyltransferase</fullName>
    </alternativeName>
</protein>
<evidence type="ECO:0000313" key="25">
    <source>
        <dbReference type="EMBL" id="EFG27168.2"/>
    </source>
</evidence>
<feature type="transmembrane region" description="Helical" evidence="24">
    <location>
        <begin position="131"/>
        <end position="151"/>
    </location>
</feature>
<dbReference type="Proteomes" id="UP000005777">
    <property type="component" value="Unassembled WGS sequence"/>
</dbReference>
<comment type="similarity">
    <text evidence="5">Belongs to the CDS family.</text>
</comment>
<comment type="caution">
    <text evidence="25">The sequence shown here is derived from an EMBL/GenBank/DDBJ whole genome shotgun (WGS) entry which is preliminary data.</text>
</comment>
<evidence type="ECO:0000313" key="26">
    <source>
        <dbReference type="Proteomes" id="UP000005777"/>
    </source>
</evidence>
<evidence type="ECO:0000256" key="22">
    <source>
        <dbReference type="ARBA" id="ARBA00032743"/>
    </source>
</evidence>
<evidence type="ECO:0000256" key="18">
    <source>
        <dbReference type="ARBA" id="ARBA00029893"/>
    </source>
</evidence>
<evidence type="ECO:0000256" key="17">
    <source>
        <dbReference type="ARBA" id="ARBA00023264"/>
    </source>
</evidence>
<reference evidence="25 26" key="1">
    <citation type="submission" date="2012-01" db="EMBL/GenBank/DDBJ databases">
        <title>The Genome Sequence of Scardovia inopinata F0304.</title>
        <authorList>
            <consortium name="The Broad Institute Genome Sequencing Platform"/>
            <person name="Ward D."/>
            <person name="Earl A."/>
            <person name="Feldgarden M."/>
            <person name="Gevers D."/>
            <person name="Young S."/>
            <person name="Zeng Q."/>
            <person name="Koehrsen M."/>
            <person name="Alvarado L."/>
            <person name="Berlin A.M."/>
            <person name="Borenstein D."/>
            <person name="Chapman S.B."/>
            <person name="Chen Z."/>
            <person name="Engels R."/>
            <person name="Freedman E."/>
            <person name="Gellesch M."/>
            <person name="Goldberg J."/>
            <person name="Griggs A."/>
            <person name="Gujja S."/>
            <person name="Heilman E.R."/>
            <person name="Heiman D.I."/>
            <person name="Hepburn T.A."/>
            <person name="Howarth C."/>
            <person name="Jen D."/>
            <person name="Larson L."/>
            <person name="Mehta T."/>
            <person name="Park D."/>
            <person name="Pearson M."/>
            <person name="Richards J."/>
            <person name="Roberts A."/>
            <person name="Saif S."/>
            <person name="Shea T.D."/>
            <person name="Shenoy N."/>
            <person name="Sisk P."/>
            <person name="Stolte C."/>
            <person name="Sykes S.N."/>
            <person name="Walk T."/>
            <person name="White J."/>
            <person name="Yandava C."/>
            <person name="Izard J."/>
            <person name="Baranova O.V."/>
            <person name="Blanton J.M."/>
            <person name="Tanner A.C."/>
            <person name="Dewhirst F."/>
            <person name="Haas B."/>
            <person name="Nusbaum C."/>
            <person name="Birren B."/>
        </authorList>
    </citation>
    <scope>NUCLEOTIDE SEQUENCE [LARGE SCALE GENOMIC DNA]</scope>
    <source>
        <strain evidence="25 26">F0304</strain>
    </source>
</reference>
<evidence type="ECO:0000256" key="21">
    <source>
        <dbReference type="ARBA" id="ARBA00032396"/>
    </source>
</evidence>
<evidence type="ECO:0000256" key="23">
    <source>
        <dbReference type="ARBA" id="ARBA00033406"/>
    </source>
</evidence>
<evidence type="ECO:0000256" key="13">
    <source>
        <dbReference type="ARBA" id="ARBA00022989"/>
    </source>
</evidence>
<dbReference type="PANTHER" id="PTHR46382">
    <property type="entry name" value="PHOSPHATIDATE CYTIDYLYLTRANSFERASE"/>
    <property type="match status" value="1"/>
</dbReference>
<evidence type="ECO:0000256" key="11">
    <source>
        <dbReference type="ARBA" id="ARBA00022692"/>
    </source>
</evidence>
<comment type="subcellular location">
    <subcellularLocation>
        <location evidence="2">Cell membrane</location>
        <topology evidence="2">Multi-pass membrane protein</topology>
    </subcellularLocation>
</comment>
<dbReference type="eggNOG" id="COG0575">
    <property type="taxonomic scope" value="Bacteria"/>
</dbReference>
<feature type="transmembrane region" description="Helical" evidence="24">
    <location>
        <begin position="224"/>
        <end position="246"/>
    </location>
</feature>
<accession>W5IJW2</accession>
<evidence type="ECO:0000256" key="1">
    <source>
        <dbReference type="ARBA" id="ARBA00001698"/>
    </source>
</evidence>
<evidence type="ECO:0000256" key="19">
    <source>
        <dbReference type="ARBA" id="ARBA00031825"/>
    </source>
</evidence>
<dbReference type="HOGENOM" id="CLU_037294_0_0_11"/>
<dbReference type="EC" id="2.7.7.41" evidence="6"/>
<evidence type="ECO:0000256" key="6">
    <source>
        <dbReference type="ARBA" id="ARBA00012487"/>
    </source>
</evidence>
<evidence type="ECO:0000256" key="4">
    <source>
        <dbReference type="ARBA" id="ARBA00005189"/>
    </source>
</evidence>
<keyword evidence="11 24" id="KW-0812">Transmembrane</keyword>
<dbReference type="PANTHER" id="PTHR46382:SF1">
    <property type="entry name" value="PHOSPHATIDATE CYTIDYLYLTRANSFERASE"/>
    <property type="match status" value="1"/>
</dbReference>
<keyword evidence="9" id="KW-0444">Lipid biosynthesis</keyword>
<comment type="catalytic activity">
    <reaction evidence="1">
        <text>a 1,2-diacyl-sn-glycero-3-phosphate + CTP + H(+) = a CDP-1,2-diacyl-sn-glycerol + diphosphate</text>
        <dbReference type="Rhea" id="RHEA:16229"/>
        <dbReference type="ChEBI" id="CHEBI:15378"/>
        <dbReference type="ChEBI" id="CHEBI:33019"/>
        <dbReference type="ChEBI" id="CHEBI:37563"/>
        <dbReference type="ChEBI" id="CHEBI:58332"/>
        <dbReference type="ChEBI" id="CHEBI:58608"/>
        <dbReference type="EC" id="2.7.7.41"/>
    </reaction>
</comment>
<sequence length="361" mass="38787">MQIGSSAKKTIDHFVHYIFIPSEVGQMTDDNHRHEGGEELEEAMSRINSRTGRNMPQAIATGAGLVLLVLASVIFNPQPFVWLVLVFICIALWELRVDFAVAGLRIPVVALWICSTCLLLCTYYAPAGYHQAAAVAGILLTLVIAIICASFNIKESASALKAAAGKTTTTTPANPSASAKPSQPQTPQVPAPGRFRNVMATILAVFYVPFLATFIVLPVTMKHYLAHVILLVFVPALGDTGGLIFGAWLGKHKLSPRISPKKSVEGLIGSVLFTLVGTLFVGLCTYSIQELTSNWWILAILGILIGVTGLFGDLSASMLKRDLGIKDMGHLLKGHGGVLDRADSILMCAPVIYIVLYFCGL</sequence>
<dbReference type="Pfam" id="PF01148">
    <property type="entry name" value="CTP_transf_1"/>
    <property type="match status" value="1"/>
</dbReference>
<feature type="transmembrane region" description="Helical" evidence="24">
    <location>
        <begin position="295"/>
        <end position="317"/>
    </location>
</feature>
<evidence type="ECO:0000256" key="10">
    <source>
        <dbReference type="ARBA" id="ARBA00022679"/>
    </source>
</evidence>
<feature type="transmembrane region" description="Helical" evidence="24">
    <location>
        <begin position="104"/>
        <end position="125"/>
    </location>
</feature>
<keyword evidence="10" id="KW-0808">Transferase</keyword>
<evidence type="ECO:0000256" key="24">
    <source>
        <dbReference type="SAM" id="Phobius"/>
    </source>
</evidence>
<keyword evidence="16" id="KW-0594">Phospholipid biosynthesis</keyword>
<evidence type="ECO:0000256" key="3">
    <source>
        <dbReference type="ARBA" id="ARBA00005119"/>
    </source>
</evidence>
<keyword evidence="12" id="KW-0548">Nucleotidyltransferase</keyword>
<evidence type="ECO:0000256" key="14">
    <source>
        <dbReference type="ARBA" id="ARBA00023098"/>
    </source>
</evidence>
<evidence type="ECO:0000256" key="8">
    <source>
        <dbReference type="ARBA" id="ARBA00022475"/>
    </source>
</evidence>
<evidence type="ECO:0000256" key="16">
    <source>
        <dbReference type="ARBA" id="ARBA00023209"/>
    </source>
</evidence>
<comment type="pathway">
    <text evidence="3">Phospholipid metabolism; CDP-diacylglycerol biosynthesis; CDP-diacylglycerol from sn-glycerol 3-phosphate: step 3/3.</text>
</comment>
<comment type="pathway">
    <text evidence="4">Lipid metabolism.</text>
</comment>
<dbReference type="GO" id="GO:0005886">
    <property type="term" value="C:plasma membrane"/>
    <property type="evidence" value="ECO:0007669"/>
    <property type="project" value="UniProtKB-SubCell"/>
</dbReference>
<keyword evidence="15 24" id="KW-0472">Membrane</keyword>
<gene>
    <name evidence="25" type="ORF">HMPREF9020_00807</name>
</gene>
<keyword evidence="13 24" id="KW-1133">Transmembrane helix</keyword>
<keyword evidence="8" id="KW-1003">Cell membrane</keyword>
<dbReference type="GO" id="GO:0004605">
    <property type="term" value="F:phosphatidate cytidylyltransferase activity"/>
    <property type="evidence" value="ECO:0007669"/>
    <property type="project" value="UniProtKB-EC"/>
</dbReference>
<feature type="transmembrane region" description="Helical" evidence="24">
    <location>
        <begin position="267"/>
        <end position="289"/>
    </location>
</feature>
<dbReference type="GO" id="GO:0016024">
    <property type="term" value="P:CDP-diacylglycerol biosynthetic process"/>
    <property type="evidence" value="ECO:0007669"/>
    <property type="project" value="TreeGrafter"/>
</dbReference>
<keyword evidence="14" id="KW-0443">Lipid metabolism</keyword>